<sequence length="189" mass="22213">MNKSTRKRVRRKWLKRKQREQRIDLRIMRGIFFGALIGILFFGFFGVRGLWHSWHQMMYWQKTEGVIVDYIERTRWKTKSDGDYSCENDVCYFGSERVTRIPIVEYHSADGQLRRVKTSANSWLVSVQRGNHVTLYYDPQHPENARMLSFSGELVMLAGLLLLIVFLVRVMRATRHSISAPNPDSKASL</sequence>
<keyword evidence="1" id="KW-0472">Membrane</keyword>
<dbReference type="Pfam" id="PF12158">
    <property type="entry name" value="DUF3592"/>
    <property type="match status" value="1"/>
</dbReference>
<evidence type="ECO:0000313" key="4">
    <source>
        <dbReference type="Proteomes" id="UP000030853"/>
    </source>
</evidence>
<reference evidence="3 4" key="1">
    <citation type="submission" date="2014-11" db="EMBL/GenBank/DDBJ databases">
        <title>Genome sequencing of Pantoea rodasii ND03.</title>
        <authorList>
            <person name="Muhamad Yunos N.Y."/>
            <person name="Chan K.-G."/>
        </authorList>
    </citation>
    <scope>NUCLEOTIDE SEQUENCE [LARGE SCALE GENOMIC DNA]</scope>
    <source>
        <strain evidence="3 4">ND03</strain>
    </source>
</reference>
<proteinExistence type="predicted"/>
<comment type="caution">
    <text evidence="3">The sequence shown here is derived from an EMBL/GenBank/DDBJ whole genome shotgun (WGS) entry which is preliminary data.</text>
</comment>
<dbReference type="AlphaFoldDB" id="A0A0B1RC88"/>
<dbReference type="RefSeq" id="WP_039329435.1">
    <property type="nucleotide sequence ID" value="NZ_JTJJ01000027.1"/>
</dbReference>
<evidence type="ECO:0000259" key="2">
    <source>
        <dbReference type="Pfam" id="PF12158"/>
    </source>
</evidence>
<dbReference type="InterPro" id="IPR021994">
    <property type="entry name" value="DUF3592"/>
</dbReference>
<organism evidence="3 4">
    <name type="scientific">Pantoea rodasii</name>
    <dbReference type="NCBI Taxonomy" id="1076549"/>
    <lineage>
        <taxon>Bacteria</taxon>
        <taxon>Pseudomonadati</taxon>
        <taxon>Pseudomonadota</taxon>
        <taxon>Gammaproteobacteria</taxon>
        <taxon>Enterobacterales</taxon>
        <taxon>Erwiniaceae</taxon>
        <taxon>Pantoea</taxon>
    </lineage>
</organism>
<keyword evidence="1" id="KW-1133">Transmembrane helix</keyword>
<name>A0A0B1RC88_9GAMM</name>
<evidence type="ECO:0000256" key="1">
    <source>
        <dbReference type="SAM" id="Phobius"/>
    </source>
</evidence>
<gene>
    <name evidence="3" type="ORF">QU24_06740</name>
</gene>
<feature type="domain" description="DUF3592" evidence="2">
    <location>
        <begin position="64"/>
        <end position="148"/>
    </location>
</feature>
<protein>
    <recommendedName>
        <fullName evidence="2">DUF3592 domain-containing protein</fullName>
    </recommendedName>
</protein>
<accession>A0A0B1RC88</accession>
<evidence type="ECO:0000313" key="3">
    <source>
        <dbReference type="EMBL" id="KHJ68837.1"/>
    </source>
</evidence>
<feature type="transmembrane region" description="Helical" evidence="1">
    <location>
        <begin position="27"/>
        <end position="51"/>
    </location>
</feature>
<dbReference type="Proteomes" id="UP000030853">
    <property type="component" value="Unassembled WGS sequence"/>
</dbReference>
<dbReference type="EMBL" id="JTJJ01000027">
    <property type="protein sequence ID" value="KHJ68837.1"/>
    <property type="molecule type" value="Genomic_DNA"/>
</dbReference>
<keyword evidence="1" id="KW-0812">Transmembrane</keyword>
<feature type="transmembrane region" description="Helical" evidence="1">
    <location>
        <begin position="147"/>
        <end position="168"/>
    </location>
</feature>